<reference evidence="2 3" key="1">
    <citation type="journal article" date="2018" name="Mol. Plant">
        <title>The genome of Artemisia annua provides insight into the evolution of Asteraceae family and artemisinin biosynthesis.</title>
        <authorList>
            <person name="Shen Q."/>
            <person name="Zhang L."/>
            <person name="Liao Z."/>
            <person name="Wang S."/>
            <person name="Yan T."/>
            <person name="Shi P."/>
            <person name="Liu M."/>
            <person name="Fu X."/>
            <person name="Pan Q."/>
            <person name="Wang Y."/>
            <person name="Lv Z."/>
            <person name="Lu X."/>
            <person name="Zhang F."/>
            <person name="Jiang W."/>
            <person name="Ma Y."/>
            <person name="Chen M."/>
            <person name="Hao X."/>
            <person name="Li L."/>
            <person name="Tang Y."/>
            <person name="Lv G."/>
            <person name="Zhou Y."/>
            <person name="Sun X."/>
            <person name="Brodelius P.E."/>
            <person name="Rose J.K.C."/>
            <person name="Tang K."/>
        </authorList>
    </citation>
    <scope>NUCLEOTIDE SEQUENCE [LARGE SCALE GENOMIC DNA]</scope>
    <source>
        <strain evidence="3">cv. Huhao1</strain>
        <tissue evidence="2">Leaf</tissue>
    </source>
</reference>
<evidence type="ECO:0000313" key="3">
    <source>
        <dbReference type="Proteomes" id="UP000245207"/>
    </source>
</evidence>
<feature type="region of interest" description="Disordered" evidence="1">
    <location>
        <begin position="1"/>
        <end position="81"/>
    </location>
</feature>
<accession>A0A2U1PYI1</accession>
<comment type="caution">
    <text evidence="2">The sequence shown here is derived from an EMBL/GenBank/DDBJ whole genome shotgun (WGS) entry which is preliminary data.</text>
</comment>
<keyword evidence="3" id="KW-1185">Reference proteome</keyword>
<organism evidence="2 3">
    <name type="scientific">Artemisia annua</name>
    <name type="common">Sweet wormwood</name>
    <dbReference type="NCBI Taxonomy" id="35608"/>
    <lineage>
        <taxon>Eukaryota</taxon>
        <taxon>Viridiplantae</taxon>
        <taxon>Streptophyta</taxon>
        <taxon>Embryophyta</taxon>
        <taxon>Tracheophyta</taxon>
        <taxon>Spermatophyta</taxon>
        <taxon>Magnoliopsida</taxon>
        <taxon>eudicotyledons</taxon>
        <taxon>Gunneridae</taxon>
        <taxon>Pentapetalae</taxon>
        <taxon>asterids</taxon>
        <taxon>campanulids</taxon>
        <taxon>Asterales</taxon>
        <taxon>Asteraceae</taxon>
        <taxon>Asteroideae</taxon>
        <taxon>Anthemideae</taxon>
        <taxon>Artemisiinae</taxon>
        <taxon>Artemisia</taxon>
    </lineage>
</organism>
<protein>
    <submittedName>
        <fullName evidence="2">Uncharacterized protein</fullName>
    </submittedName>
</protein>
<evidence type="ECO:0000313" key="2">
    <source>
        <dbReference type="EMBL" id="PWA90838.1"/>
    </source>
</evidence>
<dbReference type="EMBL" id="PKPP01000596">
    <property type="protein sequence ID" value="PWA90838.1"/>
    <property type="molecule type" value="Genomic_DNA"/>
</dbReference>
<feature type="compositionally biased region" description="Polar residues" evidence="1">
    <location>
        <begin position="61"/>
        <end position="70"/>
    </location>
</feature>
<sequence>MKNLRDPFQITHPPEKAARKTQTGKKNSDRVKIWGHRNGGFRRDVPAKGVGHRVPARSSDEMSWSPGSPRSSDDVITDKSN</sequence>
<proteinExistence type="predicted"/>
<feature type="compositionally biased region" description="Basic and acidic residues" evidence="1">
    <location>
        <begin position="71"/>
        <end position="81"/>
    </location>
</feature>
<dbReference type="Proteomes" id="UP000245207">
    <property type="component" value="Unassembled WGS sequence"/>
</dbReference>
<name>A0A2U1PYI1_ARTAN</name>
<dbReference type="AlphaFoldDB" id="A0A2U1PYI1"/>
<gene>
    <name evidence="2" type="ORF">CTI12_AA096920</name>
</gene>
<evidence type="ECO:0000256" key="1">
    <source>
        <dbReference type="SAM" id="MobiDB-lite"/>
    </source>
</evidence>